<dbReference type="Pfam" id="PF01965">
    <property type="entry name" value="DJ-1_PfpI"/>
    <property type="match status" value="1"/>
</dbReference>
<dbReference type="InterPro" id="IPR009057">
    <property type="entry name" value="Homeodomain-like_sf"/>
</dbReference>
<keyword evidence="2" id="KW-0804">Transcription</keyword>
<evidence type="ECO:0000256" key="1">
    <source>
        <dbReference type="ARBA" id="ARBA00023015"/>
    </source>
</evidence>
<evidence type="ECO:0000313" key="4">
    <source>
        <dbReference type="EMBL" id="MEE6263063.1"/>
    </source>
</evidence>
<dbReference type="SUPFAM" id="SSF46689">
    <property type="entry name" value="Homeodomain-like"/>
    <property type="match status" value="2"/>
</dbReference>
<evidence type="ECO:0000313" key="5">
    <source>
        <dbReference type="Proteomes" id="UP001332243"/>
    </source>
</evidence>
<dbReference type="Gene3D" id="1.10.10.60">
    <property type="entry name" value="Homeodomain-like"/>
    <property type="match status" value="1"/>
</dbReference>
<dbReference type="PROSITE" id="PS01124">
    <property type="entry name" value="HTH_ARAC_FAMILY_2"/>
    <property type="match status" value="1"/>
</dbReference>
<dbReference type="SMART" id="SM00342">
    <property type="entry name" value="HTH_ARAC"/>
    <property type="match status" value="1"/>
</dbReference>
<evidence type="ECO:0000256" key="2">
    <source>
        <dbReference type="ARBA" id="ARBA00023163"/>
    </source>
</evidence>
<comment type="caution">
    <text evidence="4">The sequence shown here is derived from an EMBL/GenBank/DDBJ whole genome shotgun (WGS) entry which is preliminary data.</text>
</comment>
<dbReference type="PANTHER" id="PTHR43130">
    <property type="entry name" value="ARAC-FAMILY TRANSCRIPTIONAL REGULATOR"/>
    <property type="match status" value="1"/>
</dbReference>
<dbReference type="InterPro" id="IPR052158">
    <property type="entry name" value="INH-QAR"/>
</dbReference>
<protein>
    <submittedName>
        <fullName evidence="4">GlxA family transcriptional regulator</fullName>
    </submittedName>
</protein>
<dbReference type="PANTHER" id="PTHR43130:SF3">
    <property type="entry name" value="HTH-TYPE TRANSCRIPTIONAL REGULATOR RV1931C"/>
    <property type="match status" value="1"/>
</dbReference>
<reference evidence="4 5" key="1">
    <citation type="submission" date="2024-01" db="EMBL/GenBank/DDBJ databases">
        <title>Genome insights into Plantactinospora sonchi sp. nov.</title>
        <authorList>
            <person name="Wang L."/>
        </authorList>
    </citation>
    <scope>NUCLEOTIDE SEQUENCE [LARGE SCALE GENOMIC DNA]</scope>
    <source>
        <strain evidence="4 5">NEAU-QY2</strain>
    </source>
</reference>
<dbReference type="Pfam" id="PF12833">
    <property type="entry name" value="HTH_18"/>
    <property type="match status" value="1"/>
</dbReference>
<dbReference type="InterPro" id="IPR018060">
    <property type="entry name" value="HTH_AraC"/>
</dbReference>
<sequence>MTSRRIVFVIFPGFQILDLTGPHEVFAQADRMASGYRLEIVASTGDPVRSSGGLTITPTSGIDTDDGGPIDTLVTVGGPGRTQACADRRLIDWLGAAAARSRRTAAVCSGAFLLAEAGLLDGRRAVTHWASCAELAERYPAVTVESDPIFVSDGAVWTSAGVTAGIDLALALVEADRGAETSRTIARRLVMFVQRPGGQAQFSTQLAAQRPTRTVLRDVQTWIAEHLAEDLSVPVLAARAGISERHFTRVFAAQTGQTPAAYVEAARVEAARRLLESTDGTGETIARRCGFGTVETMHRCFKRTVGVTPGRYRQHFADRGEL</sequence>
<feature type="domain" description="HTH araC/xylS-type" evidence="3">
    <location>
        <begin position="217"/>
        <end position="315"/>
    </location>
</feature>
<keyword evidence="5" id="KW-1185">Reference proteome</keyword>
<dbReference type="Proteomes" id="UP001332243">
    <property type="component" value="Unassembled WGS sequence"/>
</dbReference>
<name>A0ABU7S2P2_9ACTN</name>
<dbReference type="InterPro" id="IPR029062">
    <property type="entry name" value="Class_I_gatase-like"/>
</dbReference>
<dbReference type="EMBL" id="JAZGQK010000034">
    <property type="protein sequence ID" value="MEE6263063.1"/>
    <property type="molecule type" value="Genomic_DNA"/>
</dbReference>
<dbReference type="CDD" id="cd03137">
    <property type="entry name" value="GATase1_AraC_1"/>
    <property type="match status" value="1"/>
</dbReference>
<organism evidence="4 5">
    <name type="scientific">Plantactinospora sonchi</name>
    <dbReference type="NCBI Taxonomy" id="1544735"/>
    <lineage>
        <taxon>Bacteria</taxon>
        <taxon>Bacillati</taxon>
        <taxon>Actinomycetota</taxon>
        <taxon>Actinomycetes</taxon>
        <taxon>Micromonosporales</taxon>
        <taxon>Micromonosporaceae</taxon>
        <taxon>Plantactinospora</taxon>
    </lineage>
</organism>
<proteinExistence type="predicted"/>
<keyword evidence="1" id="KW-0805">Transcription regulation</keyword>
<accession>A0ABU7S2P2</accession>
<dbReference type="Gene3D" id="3.40.50.880">
    <property type="match status" value="1"/>
</dbReference>
<gene>
    <name evidence="4" type="ORF">V1633_31750</name>
</gene>
<dbReference type="InterPro" id="IPR002818">
    <property type="entry name" value="DJ-1/PfpI"/>
</dbReference>
<dbReference type="RefSeq" id="WP_331218001.1">
    <property type="nucleotide sequence ID" value="NZ_JAZGQK010000034.1"/>
</dbReference>
<dbReference type="SUPFAM" id="SSF52317">
    <property type="entry name" value="Class I glutamine amidotransferase-like"/>
    <property type="match status" value="1"/>
</dbReference>
<evidence type="ECO:0000259" key="3">
    <source>
        <dbReference type="PROSITE" id="PS01124"/>
    </source>
</evidence>